<feature type="compositionally biased region" description="Acidic residues" evidence="6">
    <location>
        <begin position="835"/>
        <end position="844"/>
    </location>
</feature>
<comment type="similarity">
    <text evidence="1">Belongs to the ATP-dependent DNA ligase family.</text>
</comment>
<dbReference type="Pfam" id="PF01068">
    <property type="entry name" value="DNA_ligase_A_M"/>
    <property type="match status" value="1"/>
</dbReference>
<keyword evidence="4" id="KW-0067">ATP-binding</keyword>
<dbReference type="SUPFAM" id="SSF56091">
    <property type="entry name" value="DNA ligase/mRNA capping enzyme, catalytic domain"/>
    <property type="match status" value="1"/>
</dbReference>
<feature type="region of interest" description="Disordered" evidence="6">
    <location>
        <begin position="914"/>
        <end position="1006"/>
    </location>
</feature>
<dbReference type="PANTHER" id="PTHR45997:SF2">
    <property type="entry name" value="ATP DEPENDENT DNA LIGASE DOMAIN PROTEIN (AFU_ORTHOLOGUE AFUA_5G02430)"/>
    <property type="match status" value="1"/>
</dbReference>
<feature type="region of interest" description="Disordered" evidence="6">
    <location>
        <begin position="832"/>
        <end position="901"/>
    </location>
</feature>
<keyword evidence="5" id="KW-0539">Nucleus</keyword>
<keyword evidence="2" id="KW-0436">Ligase</keyword>
<reference evidence="8 9" key="1">
    <citation type="submission" date="2024-01" db="EMBL/GenBank/DDBJ databases">
        <authorList>
            <person name="Allen C."/>
            <person name="Tagirdzhanova G."/>
        </authorList>
    </citation>
    <scope>NUCLEOTIDE SEQUENCE [LARGE SCALE GENOMIC DNA]</scope>
</reference>
<dbReference type="Gene3D" id="1.10.3260.10">
    <property type="entry name" value="DNA ligase, ATP-dependent, N-terminal domain"/>
    <property type="match status" value="1"/>
</dbReference>
<keyword evidence="3" id="KW-0547">Nucleotide-binding</keyword>
<feature type="compositionally biased region" description="Polar residues" evidence="6">
    <location>
        <begin position="914"/>
        <end position="923"/>
    </location>
</feature>
<evidence type="ECO:0000256" key="4">
    <source>
        <dbReference type="ARBA" id="ARBA00022840"/>
    </source>
</evidence>
<keyword evidence="9" id="KW-1185">Reference proteome</keyword>
<evidence type="ECO:0000313" key="8">
    <source>
        <dbReference type="EMBL" id="CAK7226822.1"/>
    </source>
</evidence>
<dbReference type="InterPro" id="IPR012310">
    <property type="entry name" value="DNA_ligase_ATP-dep_cent"/>
</dbReference>
<dbReference type="InterPro" id="IPR012340">
    <property type="entry name" value="NA-bd_OB-fold"/>
</dbReference>
<gene>
    <name evidence="8" type="ORF">SBRCBS47491_006358</name>
</gene>
<dbReference type="Pfam" id="PF04675">
    <property type="entry name" value="DNA_ligase_A_N"/>
    <property type="match status" value="1"/>
</dbReference>
<feature type="compositionally biased region" description="Low complexity" evidence="6">
    <location>
        <begin position="728"/>
        <end position="756"/>
    </location>
</feature>
<evidence type="ECO:0000256" key="3">
    <source>
        <dbReference type="ARBA" id="ARBA00022741"/>
    </source>
</evidence>
<organism evidence="8 9">
    <name type="scientific">Sporothrix bragantina</name>
    <dbReference type="NCBI Taxonomy" id="671064"/>
    <lineage>
        <taxon>Eukaryota</taxon>
        <taxon>Fungi</taxon>
        <taxon>Dikarya</taxon>
        <taxon>Ascomycota</taxon>
        <taxon>Pezizomycotina</taxon>
        <taxon>Sordariomycetes</taxon>
        <taxon>Sordariomycetidae</taxon>
        <taxon>Ophiostomatales</taxon>
        <taxon>Ophiostomataceae</taxon>
        <taxon>Sporothrix</taxon>
    </lineage>
</organism>
<dbReference type="EMBL" id="CAWUHC010000062">
    <property type="protein sequence ID" value="CAK7226822.1"/>
    <property type="molecule type" value="Genomic_DNA"/>
</dbReference>
<protein>
    <recommendedName>
        <fullName evidence="7">ATP-dependent DNA ligase family profile domain-containing protein</fullName>
    </recommendedName>
</protein>
<dbReference type="Proteomes" id="UP001642406">
    <property type="component" value="Unassembled WGS sequence"/>
</dbReference>
<dbReference type="InterPro" id="IPR029710">
    <property type="entry name" value="LIG4"/>
</dbReference>
<dbReference type="Gene3D" id="3.30.470.30">
    <property type="entry name" value="DNA ligase/mRNA capping enzyme"/>
    <property type="match status" value="1"/>
</dbReference>
<evidence type="ECO:0000256" key="1">
    <source>
        <dbReference type="ARBA" id="ARBA00007572"/>
    </source>
</evidence>
<dbReference type="PANTHER" id="PTHR45997">
    <property type="entry name" value="DNA LIGASE 4"/>
    <property type="match status" value="1"/>
</dbReference>
<proteinExistence type="inferred from homology"/>
<comment type="caution">
    <text evidence="8">The sequence shown here is derived from an EMBL/GenBank/DDBJ whole genome shotgun (WGS) entry which is preliminary data.</text>
</comment>
<dbReference type="InterPro" id="IPR036599">
    <property type="entry name" value="DNA_ligase_N_sf"/>
</dbReference>
<evidence type="ECO:0000313" key="9">
    <source>
        <dbReference type="Proteomes" id="UP001642406"/>
    </source>
</evidence>
<sequence>MPFLFAHVCDLFQQVEDLPPARRNQPRVVNQLIQSWFATHCKAVEQMVNVAGDANPTNPVNFVNSANSASALLSALLPDRRTDRVYSLQARGLQRILIRALGLGHSRIPELSRWMRPCEHATTGPVDLADCVEAILQRTPNPVPAVPVSIEEVDAVLHSVAARCRFSGPAVRGNTAEGVPHTQSLTRLYQRLDARGAKWFTRLILKDLRPVVLDDTAVARAFHRDLPRALQVHADLAVAVQSLREHANQEGGGRPCVPRPQLGTKVGRQHWAKGRSIQNCISLAGPQRMSCEHKMDGEYVQVHVNLQKEGDDEDNVIQLFSKSGKDSTWDRVHLHGAIRDSLRLGQLDCPLRKGCILEGEMLAYDDRTKTILDFDAIRRHVNRSGTRLYVDPRAEAEARHCHEHLMIVYYDVLLVDDESLLQMGHGERFRRLQSLVQCRPGYAELVPREVIDFGAYTAPALLRRAFARCITARLEGLVLKPENEPYFDFGGNSTFSSRSCIIKLKRGYVGGFGEVGDFAVVGGRYDVAKAREYPSDLPGLRWTHFFLGCLDKTKSTPARPRFIVTNVVTLPVAQMTVFLKHCRPRTVPVDKKRPASLPADTEVADSRLPFDVTRLEPGLDDSKGGAHDWFADPPVVDVRCFSFHRQGYGRFWSPRFPNVTKFHFDRSAMVDVLTYDDLQTMAEEATTFNYEALEDDTQEQEKEGGEHAHWVARLKSADRRGIAMDAETSQSSAGASTAKSQSQSTTSQSQSQSQATPVLGTSQMAAVPATVLPPAMFPLIEIDEEEEKGEDDKDEKQTQLSIVTIKTYDNDRYVQNEKNEKKAKAVPIVTVIDLTGDDEEDGEDNKENGDDAERAEPSTPKQTPAKVLPTTLKTPRKHRTPRTPRAPRTPLQTVPAFPTASCSPIDFVSSLTAWSTDASQNESQESRDTEMSERNVLCEMNERSEFNDVGEGQGEHSEDTKNIGRSEDKEDKKESTPPRKRHRSWDFTTLYPAVSPPMLKRAKSGV</sequence>
<dbReference type="PROSITE" id="PS50160">
    <property type="entry name" value="DNA_LIGASE_A3"/>
    <property type="match status" value="1"/>
</dbReference>
<feature type="compositionally biased region" description="Basic and acidic residues" evidence="6">
    <location>
        <begin position="845"/>
        <end position="856"/>
    </location>
</feature>
<evidence type="ECO:0000259" key="7">
    <source>
        <dbReference type="PROSITE" id="PS50160"/>
    </source>
</evidence>
<evidence type="ECO:0000256" key="6">
    <source>
        <dbReference type="SAM" id="MobiDB-lite"/>
    </source>
</evidence>
<accession>A0ABP0C4B8</accession>
<feature type="domain" description="ATP-dependent DNA ligase family profile" evidence="7">
    <location>
        <begin position="398"/>
        <end position="551"/>
    </location>
</feature>
<name>A0ABP0C4B8_9PEZI</name>
<dbReference type="InterPro" id="IPR012308">
    <property type="entry name" value="DNA_ligase_ATP-dep_N"/>
</dbReference>
<feature type="compositionally biased region" description="Basic and acidic residues" evidence="6">
    <location>
        <begin position="953"/>
        <end position="977"/>
    </location>
</feature>
<feature type="compositionally biased region" description="Basic and acidic residues" evidence="6">
    <location>
        <begin position="924"/>
        <end position="933"/>
    </location>
</feature>
<feature type="region of interest" description="Disordered" evidence="6">
    <location>
        <begin position="725"/>
        <end position="759"/>
    </location>
</feature>
<dbReference type="Gene3D" id="2.40.50.140">
    <property type="entry name" value="Nucleic acid-binding proteins"/>
    <property type="match status" value="1"/>
</dbReference>
<evidence type="ECO:0000256" key="2">
    <source>
        <dbReference type="ARBA" id="ARBA00022598"/>
    </source>
</evidence>
<evidence type="ECO:0000256" key="5">
    <source>
        <dbReference type="ARBA" id="ARBA00023242"/>
    </source>
</evidence>